<name>A0A9N8YZ17_9GLOM</name>
<protein>
    <submittedName>
        <fullName evidence="1">6559_t:CDS:1</fullName>
    </submittedName>
</protein>
<organism evidence="1 2">
    <name type="scientific">Racocetra fulgida</name>
    <dbReference type="NCBI Taxonomy" id="60492"/>
    <lineage>
        <taxon>Eukaryota</taxon>
        <taxon>Fungi</taxon>
        <taxon>Fungi incertae sedis</taxon>
        <taxon>Mucoromycota</taxon>
        <taxon>Glomeromycotina</taxon>
        <taxon>Glomeromycetes</taxon>
        <taxon>Diversisporales</taxon>
        <taxon>Gigasporaceae</taxon>
        <taxon>Racocetra</taxon>
    </lineage>
</organism>
<evidence type="ECO:0000313" key="2">
    <source>
        <dbReference type="Proteomes" id="UP000789396"/>
    </source>
</evidence>
<sequence>MSVKFINYKKFFERDPQFNDLTNIRIDYVWEIFHEISVIFESESFEQIAQIIQDNKLLTPQEKKFIKDSLIKGRNVSGRKTNILNALCVRCQSELSAEFSCLECIKQHIKSNFSKWTSGDKNFDLLIQYFQLRYYARTNKVIEWVPFERFQNIEVKATGGFGIVYVAKWLDGSIISWDAYKQKFLRGRPGPFILKSMNTKNIENININFYKEITLALNICNGTRPEINFRLPSDYEEMMKRCWNADISCRPSASELLKFFTTNLQKIYKNELIIPELDDSLLVTSDNDLTPKIINT</sequence>
<comment type="caution">
    <text evidence="1">The sequence shown here is derived from an EMBL/GenBank/DDBJ whole genome shotgun (WGS) entry which is preliminary data.</text>
</comment>
<gene>
    <name evidence="1" type="ORF">RFULGI_LOCUS434</name>
</gene>
<evidence type="ECO:0000313" key="1">
    <source>
        <dbReference type="EMBL" id="CAG8455351.1"/>
    </source>
</evidence>
<keyword evidence="2" id="KW-1185">Reference proteome</keyword>
<feature type="non-terminal residue" evidence="1">
    <location>
        <position position="296"/>
    </location>
</feature>
<dbReference type="Gene3D" id="1.10.510.10">
    <property type="entry name" value="Transferase(Phosphotransferase) domain 1"/>
    <property type="match status" value="1"/>
</dbReference>
<dbReference type="SUPFAM" id="SSF56112">
    <property type="entry name" value="Protein kinase-like (PK-like)"/>
    <property type="match status" value="1"/>
</dbReference>
<dbReference type="InterPro" id="IPR011009">
    <property type="entry name" value="Kinase-like_dom_sf"/>
</dbReference>
<accession>A0A9N8YZ17</accession>
<dbReference type="Proteomes" id="UP000789396">
    <property type="component" value="Unassembled WGS sequence"/>
</dbReference>
<proteinExistence type="predicted"/>
<reference evidence="1" key="1">
    <citation type="submission" date="2021-06" db="EMBL/GenBank/DDBJ databases">
        <authorList>
            <person name="Kallberg Y."/>
            <person name="Tangrot J."/>
            <person name="Rosling A."/>
        </authorList>
    </citation>
    <scope>NUCLEOTIDE SEQUENCE</scope>
    <source>
        <strain evidence="1">IN212</strain>
    </source>
</reference>
<dbReference type="AlphaFoldDB" id="A0A9N8YZ17"/>
<dbReference type="EMBL" id="CAJVPZ010000156">
    <property type="protein sequence ID" value="CAG8455351.1"/>
    <property type="molecule type" value="Genomic_DNA"/>
</dbReference>
<dbReference type="OrthoDB" id="1668230at2759"/>